<name>A0AA39QYZ6_9LECA</name>
<feature type="compositionally biased region" description="Acidic residues" evidence="1">
    <location>
        <begin position="51"/>
        <end position="64"/>
    </location>
</feature>
<sequence>MEDYYRISFKYAKILKGLQEILQTLESGEEQQEEKQEEQIEPTDSQPDSHCEEEDLHEMEEEETLPARCGHHSVWVPSRGPSRCRLFTKTDNESQSIKEPSLRPHLREEEQKSVTEASSSEIVIRELDYHADSASETDGTTRNDAASNEEHEYAKLSQAMVKIPPDCS</sequence>
<protein>
    <submittedName>
        <fullName evidence="2">Uncharacterized protein</fullName>
    </submittedName>
</protein>
<comment type="caution">
    <text evidence="2">The sequence shown here is derived from an EMBL/GenBank/DDBJ whole genome shotgun (WGS) entry which is preliminary data.</text>
</comment>
<keyword evidence="3" id="KW-1185">Reference proteome</keyword>
<feature type="compositionally biased region" description="Polar residues" evidence="1">
    <location>
        <begin position="134"/>
        <end position="146"/>
    </location>
</feature>
<evidence type="ECO:0000256" key="1">
    <source>
        <dbReference type="SAM" id="MobiDB-lite"/>
    </source>
</evidence>
<gene>
    <name evidence="2" type="ORF">JMJ35_006828</name>
</gene>
<dbReference type="AlphaFoldDB" id="A0AA39QYZ6"/>
<feature type="compositionally biased region" description="Basic and acidic residues" evidence="1">
    <location>
        <begin position="123"/>
        <end position="133"/>
    </location>
</feature>
<evidence type="ECO:0000313" key="3">
    <source>
        <dbReference type="Proteomes" id="UP001166286"/>
    </source>
</evidence>
<feature type="region of interest" description="Disordered" evidence="1">
    <location>
        <begin position="25"/>
        <end position="168"/>
    </location>
</feature>
<feature type="compositionally biased region" description="Basic and acidic residues" evidence="1">
    <location>
        <begin position="100"/>
        <end position="113"/>
    </location>
</feature>
<organism evidence="2 3">
    <name type="scientific">Cladonia borealis</name>
    <dbReference type="NCBI Taxonomy" id="184061"/>
    <lineage>
        <taxon>Eukaryota</taxon>
        <taxon>Fungi</taxon>
        <taxon>Dikarya</taxon>
        <taxon>Ascomycota</taxon>
        <taxon>Pezizomycotina</taxon>
        <taxon>Lecanoromycetes</taxon>
        <taxon>OSLEUM clade</taxon>
        <taxon>Lecanoromycetidae</taxon>
        <taxon>Lecanorales</taxon>
        <taxon>Lecanorineae</taxon>
        <taxon>Cladoniaceae</taxon>
        <taxon>Cladonia</taxon>
    </lineage>
</organism>
<accession>A0AA39QYZ6</accession>
<reference evidence="2" key="1">
    <citation type="submission" date="2023-03" db="EMBL/GenBank/DDBJ databases">
        <title>Complete genome of Cladonia borealis.</title>
        <authorList>
            <person name="Park H."/>
        </authorList>
    </citation>
    <scope>NUCLEOTIDE SEQUENCE</scope>
    <source>
        <strain evidence="2">ANT050790</strain>
    </source>
</reference>
<evidence type="ECO:0000313" key="2">
    <source>
        <dbReference type="EMBL" id="KAK0510396.1"/>
    </source>
</evidence>
<dbReference type="Proteomes" id="UP001166286">
    <property type="component" value="Unassembled WGS sequence"/>
</dbReference>
<dbReference type="EMBL" id="JAFEKC020000015">
    <property type="protein sequence ID" value="KAK0510396.1"/>
    <property type="molecule type" value="Genomic_DNA"/>
</dbReference>
<proteinExistence type="predicted"/>